<proteinExistence type="predicted"/>
<name>A0A418N841_9FLAO</name>
<organism evidence="1 3">
    <name type="scientific">Flagellimonas aequoris</name>
    <dbReference type="NCBI Taxonomy" id="2306997"/>
    <lineage>
        <taxon>Bacteria</taxon>
        <taxon>Pseudomonadati</taxon>
        <taxon>Bacteroidota</taxon>
        <taxon>Flavobacteriia</taxon>
        <taxon>Flavobacteriales</taxon>
        <taxon>Flavobacteriaceae</taxon>
        <taxon>Flagellimonas</taxon>
    </lineage>
</organism>
<gene>
    <name evidence="1" type="ORF">D2U88_07950</name>
    <name evidence="2" type="ORF">FQ019_07880</name>
</gene>
<protein>
    <submittedName>
        <fullName evidence="1">DUF2961 domain-containing protein</fullName>
    </submittedName>
</protein>
<dbReference type="AlphaFoldDB" id="A0A418N841"/>
<dbReference type="Proteomes" id="UP000284189">
    <property type="component" value="Unassembled WGS sequence"/>
</dbReference>
<dbReference type="EMBL" id="QXFJ01000018">
    <property type="protein sequence ID" value="RIV71314.1"/>
    <property type="molecule type" value="Genomic_DNA"/>
</dbReference>
<dbReference type="Proteomes" id="UP000321528">
    <property type="component" value="Unassembled WGS sequence"/>
</dbReference>
<reference evidence="1 3" key="1">
    <citation type="submission" date="2018-08" db="EMBL/GenBank/DDBJ databases">
        <title>Proposal of Muricauda 72 sp.nov. and Muricauda NH166 sp.nov., isolated from seawater.</title>
        <authorList>
            <person name="Cheng H."/>
            <person name="Wu Y.-H."/>
            <person name="Guo L.-L."/>
            <person name="Xu X.-W."/>
        </authorList>
    </citation>
    <scope>NUCLEOTIDE SEQUENCE [LARGE SCALE GENOMIC DNA]</scope>
    <source>
        <strain evidence="1 3">NH166</strain>
    </source>
</reference>
<accession>A0A418N841</accession>
<keyword evidence="4" id="KW-1185">Reference proteome</keyword>
<sequence length="93" mass="10693">MRSFSWMGKNSPQPLVRAARIILVTRGPPSLLSQPATPLTGKGHTVVNRFHMADNVPFSESFEAYIERYKGRTWGEHNENICEYDVVAYYYLK</sequence>
<evidence type="ECO:0000313" key="4">
    <source>
        <dbReference type="Proteomes" id="UP000321528"/>
    </source>
</evidence>
<evidence type="ECO:0000313" key="2">
    <source>
        <dbReference type="EMBL" id="TXK02781.1"/>
    </source>
</evidence>
<comment type="caution">
    <text evidence="1">The sequence shown here is derived from an EMBL/GenBank/DDBJ whole genome shotgun (WGS) entry which is preliminary data.</text>
</comment>
<dbReference type="EMBL" id="VNWL01000017">
    <property type="protein sequence ID" value="TXK02781.1"/>
    <property type="molecule type" value="Genomic_DNA"/>
</dbReference>
<evidence type="ECO:0000313" key="1">
    <source>
        <dbReference type="EMBL" id="RIV71314.1"/>
    </source>
</evidence>
<dbReference type="OrthoDB" id="2518538at2"/>
<dbReference type="Gene3D" id="2.60.120.1390">
    <property type="match status" value="1"/>
</dbReference>
<reference evidence="2 4" key="2">
    <citation type="submission" date="2019-07" db="EMBL/GenBank/DDBJ databases">
        <title>Draft genome of two Muricauda strains isolated from deep sea.</title>
        <authorList>
            <person name="Sun C."/>
        </authorList>
    </citation>
    <scope>NUCLEOTIDE SEQUENCE [LARGE SCALE GENOMIC DNA]</scope>
    <source>
        <strain evidence="2 4">NH166</strain>
    </source>
</reference>
<evidence type="ECO:0000313" key="3">
    <source>
        <dbReference type="Proteomes" id="UP000284189"/>
    </source>
</evidence>